<evidence type="ECO:0000313" key="2">
    <source>
        <dbReference type="Proteomes" id="UP000671963"/>
    </source>
</evidence>
<evidence type="ECO:0000313" key="1">
    <source>
        <dbReference type="EMBL" id="QJB21880.1"/>
    </source>
</evidence>
<dbReference type="EMBL" id="MT161382">
    <property type="protein sequence ID" value="QJB21880.1"/>
    <property type="molecule type" value="Genomic_DNA"/>
</dbReference>
<accession>A0A858NNN4</accession>
<sequence length="133" mass="14529">MTTTESGAGSEHDRAVGGGPVGWLHTYKKTGASSLATYPIDMNIAYNKERWECVALYTAPPAAVPVDLELALKKLIRTGEYLVNRVVETRGVKCMDDFDSALREAEQALNDIRHEQKAHATHTQPAAAYRGDA</sequence>
<proteinExistence type="predicted"/>
<reference evidence="1 2" key="1">
    <citation type="submission" date="2020-03" db="EMBL/GenBank/DDBJ databases">
        <title>Development of an integrated pest management strategy to control Xanthomonas campestris pv. campestris by using bacteriophages.</title>
        <authorList>
            <person name="Holtappels D."/>
            <person name="Rombouts S."/>
            <person name="Lavigne R."/>
            <person name="Wagemans J."/>
        </authorList>
    </citation>
    <scope>NUCLEOTIDE SEQUENCE [LARGE SCALE GENOMIC DNA]</scope>
</reference>
<keyword evidence="2" id="KW-1185">Reference proteome</keyword>
<organism evidence="1 2">
    <name type="scientific">Xanthomonas phage FoX2</name>
    <dbReference type="NCBI Taxonomy" id="2723898"/>
    <lineage>
        <taxon>Viruses</taxon>
        <taxon>Duplodnaviria</taxon>
        <taxon>Heunggongvirae</taxon>
        <taxon>Uroviricota</taxon>
        <taxon>Caudoviricetes</taxon>
        <taxon>Foxunavirus</taxon>
        <taxon>Foxunavirus fox2</taxon>
    </lineage>
</organism>
<gene>
    <name evidence="1" type="ORF">XccvBFoX2_gp61</name>
</gene>
<dbReference type="Proteomes" id="UP000671963">
    <property type="component" value="Segment"/>
</dbReference>
<name>A0A858NNN4_9CAUD</name>
<protein>
    <submittedName>
        <fullName evidence="1">Uncharacterized protein</fullName>
    </submittedName>
</protein>